<keyword evidence="11" id="KW-1185">Reference proteome</keyword>
<evidence type="ECO:0000256" key="2">
    <source>
        <dbReference type="ARBA" id="ARBA00007783"/>
    </source>
</evidence>
<dbReference type="PROSITE" id="PS51012">
    <property type="entry name" value="ABC_TM2"/>
    <property type="match status" value="1"/>
</dbReference>
<dbReference type="Proteomes" id="UP000187412">
    <property type="component" value="Unassembled WGS sequence"/>
</dbReference>
<evidence type="ECO:0000256" key="1">
    <source>
        <dbReference type="ARBA" id="ARBA00004651"/>
    </source>
</evidence>
<feature type="domain" description="ABC transmembrane type-2" evidence="9">
    <location>
        <begin position="152"/>
        <end position="376"/>
    </location>
</feature>
<evidence type="ECO:0000256" key="3">
    <source>
        <dbReference type="ARBA" id="ARBA00022448"/>
    </source>
</evidence>
<feature type="transmembrane region" description="Helical" evidence="8">
    <location>
        <begin position="351"/>
        <end position="373"/>
    </location>
</feature>
<keyword evidence="5 8" id="KW-0812">Transmembrane</keyword>
<dbReference type="InterPro" id="IPR013525">
    <property type="entry name" value="ABC2_TM"/>
</dbReference>
<evidence type="ECO:0000259" key="9">
    <source>
        <dbReference type="PROSITE" id="PS51012"/>
    </source>
</evidence>
<organism evidence="10 11">
    <name type="scientific">Paenibacillus borealis</name>
    <dbReference type="NCBI Taxonomy" id="160799"/>
    <lineage>
        <taxon>Bacteria</taxon>
        <taxon>Bacillati</taxon>
        <taxon>Bacillota</taxon>
        <taxon>Bacilli</taxon>
        <taxon>Bacillales</taxon>
        <taxon>Paenibacillaceae</taxon>
        <taxon>Paenibacillus</taxon>
    </lineage>
</organism>
<evidence type="ECO:0000256" key="7">
    <source>
        <dbReference type="ARBA" id="ARBA00023136"/>
    </source>
</evidence>
<dbReference type="InterPro" id="IPR051449">
    <property type="entry name" value="ABC-2_transporter_component"/>
</dbReference>
<evidence type="ECO:0000313" key="11">
    <source>
        <dbReference type="Proteomes" id="UP000187412"/>
    </source>
</evidence>
<comment type="subcellular location">
    <subcellularLocation>
        <location evidence="1 8">Cell membrane</location>
        <topology evidence="1 8">Multi-pass membrane protein</topology>
    </subcellularLocation>
</comment>
<gene>
    <name evidence="10" type="ORF">BSK56_09415</name>
</gene>
<keyword evidence="4 8" id="KW-1003">Cell membrane</keyword>
<feature type="transmembrane region" description="Helical" evidence="8">
    <location>
        <begin position="301"/>
        <end position="319"/>
    </location>
</feature>
<evidence type="ECO:0000256" key="6">
    <source>
        <dbReference type="ARBA" id="ARBA00022989"/>
    </source>
</evidence>
<evidence type="ECO:0000313" key="10">
    <source>
        <dbReference type="EMBL" id="OMD49559.1"/>
    </source>
</evidence>
<dbReference type="PRINTS" id="PR00164">
    <property type="entry name" value="ABC2TRNSPORT"/>
</dbReference>
<protein>
    <recommendedName>
        <fullName evidence="8">Transport permease protein</fullName>
    </recommendedName>
</protein>
<comment type="similarity">
    <text evidence="2 8">Belongs to the ABC-2 integral membrane protein family.</text>
</comment>
<name>A0ABX3HIH8_PAEBO</name>
<dbReference type="PANTHER" id="PTHR30294">
    <property type="entry name" value="MEMBRANE COMPONENT OF ABC TRANSPORTER YHHJ-RELATED"/>
    <property type="match status" value="1"/>
</dbReference>
<evidence type="ECO:0000256" key="8">
    <source>
        <dbReference type="RuleBase" id="RU361157"/>
    </source>
</evidence>
<dbReference type="EMBL" id="MPTB01000009">
    <property type="protein sequence ID" value="OMD49559.1"/>
    <property type="molecule type" value="Genomic_DNA"/>
</dbReference>
<dbReference type="InterPro" id="IPR047817">
    <property type="entry name" value="ABC2_TM_bact-type"/>
</dbReference>
<evidence type="ECO:0000256" key="4">
    <source>
        <dbReference type="ARBA" id="ARBA00022475"/>
    </source>
</evidence>
<reference evidence="10 11" key="1">
    <citation type="submission" date="2016-10" db="EMBL/GenBank/DDBJ databases">
        <title>Paenibacillus species isolates.</title>
        <authorList>
            <person name="Beno S.M."/>
        </authorList>
    </citation>
    <scope>NUCLEOTIDE SEQUENCE [LARGE SCALE GENOMIC DNA]</scope>
    <source>
        <strain evidence="10 11">FSL H7-0744</strain>
    </source>
</reference>
<comment type="caution">
    <text evidence="10">The sequence shown here is derived from an EMBL/GenBank/DDBJ whole genome shotgun (WGS) entry which is preliminary data.</text>
</comment>
<keyword evidence="3 8" id="KW-0813">Transport</keyword>
<feature type="transmembrane region" description="Helical" evidence="8">
    <location>
        <begin position="229"/>
        <end position="252"/>
    </location>
</feature>
<feature type="transmembrane region" description="Helical" evidence="8">
    <location>
        <begin position="189"/>
        <end position="208"/>
    </location>
</feature>
<dbReference type="RefSeq" id="WP_076110288.1">
    <property type="nucleotide sequence ID" value="NZ_MPTB01000009.1"/>
</dbReference>
<keyword evidence="6 8" id="KW-1133">Transmembrane helix</keyword>
<dbReference type="PANTHER" id="PTHR30294:SF45">
    <property type="entry name" value="LINEARMYCIN RESISTANCE PERMEASE PROTEIN LNRN"/>
    <property type="match status" value="1"/>
</dbReference>
<feature type="transmembrane region" description="Helical" evidence="8">
    <location>
        <begin position="264"/>
        <end position="289"/>
    </location>
</feature>
<dbReference type="Pfam" id="PF12698">
    <property type="entry name" value="ABC2_membrane_3"/>
    <property type="match status" value="1"/>
</dbReference>
<keyword evidence="7 8" id="KW-0472">Membrane</keyword>
<evidence type="ECO:0000256" key="5">
    <source>
        <dbReference type="ARBA" id="ARBA00022692"/>
    </source>
</evidence>
<accession>A0ABX3HIH8</accession>
<feature type="transmembrane region" description="Helical" evidence="8">
    <location>
        <begin position="21"/>
        <end position="41"/>
    </location>
</feature>
<dbReference type="Gene3D" id="3.40.1710.10">
    <property type="entry name" value="abc type-2 transporter like domain"/>
    <property type="match status" value="1"/>
</dbReference>
<dbReference type="InterPro" id="IPR000412">
    <property type="entry name" value="ABC_2_transport"/>
</dbReference>
<sequence>MKKDIWFLVWRTLKATFRKRSALILYFGLPVAGILLCTLLYGSQGPTVLKVGIVNKDTGGRIAADTLGFMRGLDNIQLAEVTENELTTRLASGKLDSGLIMESGYSESVLQGEPGHIEIESLKGAEATLYLKSMLYGYIDHVAAIGRAAGGEETAFNELYEEYRSAEFQLQSEWVEDTSAAQEMSFQSIGFLIMFMMTSAVNLSELILKNRENRTYFRILSSPVHARTYVLSNIIVNLLIMIAQIAVTLFVMREVFRLDPGVAMWEMFGLLILFALVSVSISLVIVSVAKSTAAAGALQNLIIVPTCFISGCFFPVSVMPEAVQRIASFLPQTWVLESFESLQSGENFGGIGFNLLILFAFSVVFFLLATYNFGRNNDTRHFV</sequence>
<proteinExistence type="inferred from homology"/>